<evidence type="ECO:0000256" key="1">
    <source>
        <dbReference type="SAM" id="Coils"/>
    </source>
</evidence>
<keyword evidence="3" id="KW-1185">Reference proteome</keyword>
<evidence type="ECO:0000313" key="3">
    <source>
        <dbReference type="Proteomes" id="UP000187209"/>
    </source>
</evidence>
<proteinExistence type="predicted"/>
<dbReference type="EMBL" id="MPUH01000541">
    <property type="protein sequence ID" value="OMJ78062.1"/>
    <property type="molecule type" value="Genomic_DNA"/>
</dbReference>
<reference evidence="2 3" key="1">
    <citation type="submission" date="2016-11" db="EMBL/GenBank/DDBJ databases">
        <title>The macronuclear genome of Stentor coeruleus: a giant cell with tiny introns.</title>
        <authorList>
            <person name="Slabodnick M."/>
            <person name="Ruby J.G."/>
            <person name="Reiff S.B."/>
            <person name="Swart E.C."/>
            <person name="Gosai S."/>
            <person name="Prabakaran S."/>
            <person name="Witkowska E."/>
            <person name="Larue G.E."/>
            <person name="Fisher S."/>
            <person name="Freeman R.M."/>
            <person name="Gunawardena J."/>
            <person name="Chu W."/>
            <person name="Stover N.A."/>
            <person name="Gregory B.D."/>
            <person name="Nowacki M."/>
            <person name="Derisi J."/>
            <person name="Roy S.W."/>
            <person name="Marshall W.F."/>
            <person name="Sood P."/>
        </authorList>
    </citation>
    <scope>NUCLEOTIDE SEQUENCE [LARGE SCALE GENOMIC DNA]</scope>
    <source>
        <strain evidence="2">WM001</strain>
    </source>
</reference>
<name>A0A1R2BMS0_9CILI</name>
<sequence>MKTRASSGKTLAITLPNEPKKGILAIEASNPIFKLTGVIYSESTEKDVITLPRMSDKLSKSISTPLLPKTSEFKKKSLPTTTPKLARHLSNLNWGNFLKSIFYSGNIVPPSKPSENLQEKINEVDTRIDSEINSTQDTIFMKSIKKLDRSANVEGQLNEISVFTLAKKELFNDIHDEYMKKLEKLNNLRKTLTELEACDIESKEIEKELANKKNDLAKTRKDLAFESFYSETLKFLLRRSRDLVKKAAIPINGKNEDIFRINLDIKKDKRDIKQAYLEAKQLKKKIKKMKQEIFSEKEEKTQILNYKLKIYEDQQRLKKYIAIEQKRHEIYEKNRLNTRKLQNFEQQIAELKQEKLIDKELTKLNRHLENQERKFRAIQRVTNSSSIEDVLPYYIYLQNNRENLQKTMNDSLEMIARLTKERVELQEIYKSLLLQSENQILQEKRLGTLKKETNYKEEKLEKKKIEIEKLDTLVLSAITILGRLIFQLGDEKPFEVNENNLTYCLGFCCIKIDKIMEIIQSHQNVYYIESVNTDMQCKHPPGFLKLNTVIQLLWKANEMD</sequence>
<protein>
    <submittedName>
        <fullName evidence="2">Uncharacterized protein</fullName>
    </submittedName>
</protein>
<keyword evidence="1" id="KW-0175">Coiled coil</keyword>
<gene>
    <name evidence="2" type="ORF">SteCoe_22218</name>
</gene>
<dbReference type="OrthoDB" id="323835at2759"/>
<dbReference type="Proteomes" id="UP000187209">
    <property type="component" value="Unassembled WGS sequence"/>
</dbReference>
<organism evidence="2 3">
    <name type="scientific">Stentor coeruleus</name>
    <dbReference type="NCBI Taxonomy" id="5963"/>
    <lineage>
        <taxon>Eukaryota</taxon>
        <taxon>Sar</taxon>
        <taxon>Alveolata</taxon>
        <taxon>Ciliophora</taxon>
        <taxon>Postciliodesmatophora</taxon>
        <taxon>Heterotrichea</taxon>
        <taxon>Heterotrichida</taxon>
        <taxon>Stentoridae</taxon>
        <taxon>Stentor</taxon>
    </lineage>
</organism>
<accession>A0A1R2BMS0</accession>
<feature type="coiled-coil region" evidence="1">
    <location>
        <begin position="175"/>
        <end position="222"/>
    </location>
</feature>
<feature type="coiled-coil region" evidence="1">
    <location>
        <begin position="265"/>
        <end position="299"/>
    </location>
</feature>
<feature type="coiled-coil region" evidence="1">
    <location>
        <begin position="334"/>
        <end position="435"/>
    </location>
</feature>
<dbReference type="AlphaFoldDB" id="A0A1R2BMS0"/>
<comment type="caution">
    <text evidence="2">The sequence shown here is derived from an EMBL/GenBank/DDBJ whole genome shotgun (WGS) entry which is preliminary data.</text>
</comment>
<evidence type="ECO:0000313" key="2">
    <source>
        <dbReference type="EMBL" id="OMJ78062.1"/>
    </source>
</evidence>